<reference evidence="3 4" key="1">
    <citation type="submission" date="2019-02" db="EMBL/GenBank/DDBJ databases">
        <authorList>
            <person name="Lehtovirta-Morley E L."/>
        </authorList>
    </citation>
    <scope>NUCLEOTIDE SEQUENCE [LARGE SCALE GENOMIC DNA]</scope>
    <source>
        <strain evidence="3">NFRAN1</strain>
    </source>
</reference>
<dbReference type="SUPFAM" id="SSF54593">
    <property type="entry name" value="Glyoxalase/Bleomycin resistance protein/Dihydroxybiphenyl dioxygenase"/>
    <property type="match status" value="1"/>
</dbReference>
<organism evidence="3 4">
    <name type="scientific">Candidatus Nitrosocosmicus franklandianus</name>
    <dbReference type="NCBI Taxonomy" id="1798806"/>
    <lineage>
        <taxon>Archaea</taxon>
        <taxon>Nitrososphaerota</taxon>
        <taxon>Nitrososphaeria</taxon>
        <taxon>Nitrososphaerales</taxon>
        <taxon>Nitrososphaeraceae</taxon>
        <taxon>Candidatus Nitrosocosmicus</taxon>
    </lineage>
</organism>
<keyword evidence="4" id="KW-1185">Reference proteome</keyword>
<sequence>MLNLYVSNDTPRDFMTHQSLRVDHIHLKVSNLQEAVEFYKSILGFAVIEIDSGRNIAFLGVAEPTSENMSALLVLDQVKTDTSTTTVTANTKRGEAGLYHFAILLPERRHLASFLRHIQDNLDSKYYEGMADHAVSEAIYLHDPDYNGIEVYRDRDPSEWKWNNEHKVHMVIEPLNVDNLLGQHENEIWSGLPAFTTIGHVHLHVRNLQKAEKFYHQLLGLDHTATYPGAYFFAADNYHHHIATNTWLGTNILKSSSDDHSKPGLDHYALRFLVNSENDRKKLMNHILENGIGFNENIYDSQKKHNSPFYVYDPDGIKIELLFV</sequence>
<name>A0A484IF17_9ARCH</name>
<dbReference type="GO" id="GO:0018577">
    <property type="term" value="F:catechol 2,3-dioxygenase activity"/>
    <property type="evidence" value="ECO:0007669"/>
    <property type="project" value="UniProtKB-EC"/>
</dbReference>
<dbReference type="Proteomes" id="UP000294299">
    <property type="component" value="Chromosome NFRAN"/>
</dbReference>
<dbReference type="PROSITE" id="PS00934">
    <property type="entry name" value="GLYOXALASE_I_1"/>
    <property type="match status" value="1"/>
</dbReference>
<feature type="domain" description="VOC" evidence="2">
    <location>
        <begin position="197"/>
        <end position="324"/>
    </location>
</feature>
<dbReference type="AlphaFoldDB" id="A0A484IF17"/>
<dbReference type="KEGG" id="nfn:NFRAN_3050"/>
<protein>
    <submittedName>
        <fullName evidence="3">Catechol-2,3-dioxygenase</fullName>
        <ecNumber evidence="3">1.13.11.2</ecNumber>
    </submittedName>
</protein>
<dbReference type="PANTHER" id="PTHR43279:SF1">
    <property type="entry name" value="CATECHOL-2,3-DIOXYGENASE"/>
    <property type="match status" value="1"/>
</dbReference>
<evidence type="ECO:0000313" key="3">
    <source>
        <dbReference type="EMBL" id="VFJ15368.1"/>
    </source>
</evidence>
<dbReference type="EC" id="1.13.11.2" evidence="3"/>
<dbReference type="OrthoDB" id="37941at2157"/>
<feature type="domain" description="VOC" evidence="2">
    <location>
        <begin position="21"/>
        <end position="154"/>
    </location>
</feature>
<keyword evidence="3" id="KW-0560">Oxidoreductase</keyword>
<dbReference type="RefSeq" id="WP_134485319.1">
    <property type="nucleotide sequence ID" value="NZ_LR216287.1"/>
</dbReference>
<gene>
    <name evidence="3" type="primary">catE</name>
    <name evidence="3" type="ORF">NFRAN_3050</name>
</gene>
<dbReference type="Pfam" id="PF00903">
    <property type="entry name" value="Glyoxalase"/>
    <property type="match status" value="2"/>
</dbReference>
<dbReference type="InterPro" id="IPR018146">
    <property type="entry name" value="Glyoxalase_1_CS"/>
</dbReference>
<dbReference type="InterPro" id="IPR029068">
    <property type="entry name" value="Glyas_Bleomycin-R_OHBP_Dase"/>
</dbReference>
<keyword evidence="1" id="KW-0479">Metal-binding</keyword>
<evidence type="ECO:0000259" key="2">
    <source>
        <dbReference type="PROSITE" id="PS51819"/>
    </source>
</evidence>
<keyword evidence="3" id="KW-0223">Dioxygenase</keyword>
<dbReference type="PANTHER" id="PTHR43279">
    <property type="entry name" value="CATECHOL-2,3-DIOXYGENASE"/>
    <property type="match status" value="1"/>
</dbReference>
<dbReference type="EMBL" id="LR216287">
    <property type="protein sequence ID" value="VFJ15368.1"/>
    <property type="molecule type" value="Genomic_DNA"/>
</dbReference>
<proteinExistence type="predicted"/>
<accession>A0A484IF17</accession>
<dbReference type="GO" id="GO:0046872">
    <property type="term" value="F:metal ion binding"/>
    <property type="evidence" value="ECO:0007669"/>
    <property type="project" value="UniProtKB-KW"/>
</dbReference>
<dbReference type="InterPro" id="IPR037523">
    <property type="entry name" value="VOC_core"/>
</dbReference>
<evidence type="ECO:0000256" key="1">
    <source>
        <dbReference type="ARBA" id="ARBA00022723"/>
    </source>
</evidence>
<dbReference type="PROSITE" id="PS51819">
    <property type="entry name" value="VOC"/>
    <property type="match status" value="2"/>
</dbReference>
<dbReference type="GeneID" id="39422151"/>
<dbReference type="GO" id="GO:0004462">
    <property type="term" value="F:lactoylglutathione lyase activity"/>
    <property type="evidence" value="ECO:0007669"/>
    <property type="project" value="InterPro"/>
</dbReference>
<evidence type="ECO:0000313" key="4">
    <source>
        <dbReference type="Proteomes" id="UP000294299"/>
    </source>
</evidence>
<dbReference type="InterPro" id="IPR004360">
    <property type="entry name" value="Glyas_Fos-R_dOase_dom"/>
</dbReference>
<dbReference type="Gene3D" id="3.10.180.10">
    <property type="entry name" value="2,3-Dihydroxybiphenyl 1,2-Dioxygenase, domain 1"/>
    <property type="match status" value="2"/>
</dbReference>